<comment type="caution">
    <text evidence="1">The sequence shown here is derived from an EMBL/GenBank/DDBJ whole genome shotgun (WGS) entry which is preliminary data.</text>
</comment>
<proteinExistence type="predicted"/>
<organism evidence="1 2">
    <name type="scientific">Prochlorococcus marinus XMU1408</name>
    <dbReference type="NCBI Taxonomy" id="2213228"/>
    <lineage>
        <taxon>Bacteria</taxon>
        <taxon>Bacillati</taxon>
        <taxon>Cyanobacteriota</taxon>
        <taxon>Cyanophyceae</taxon>
        <taxon>Synechococcales</taxon>
        <taxon>Prochlorococcaceae</taxon>
        <taxon>Prochlorococcus</taxon>
    </lineage>
</organism>
<reference evidence="1 2" key="1">
    <citation type="journal article" date="2018" name="Appl. Environ. Microbiol.">
        <title>Genome rearrangement shapes Prochlorococcus ecological adaptation.</title>
        <authorList>
            <person name="Yan W."/>
            <person name="Wei S."/>
            <person name="Wang Q."/>
            <person name="Xiao X."/>
            <person name="Zeng Q."/>
            <person name="Jiao N."/>
            <person name="Zhang R."/>
        </authorList>
    </citation>
    <scope>NUCLEOTIDE SEQUENCE [LARGE SCALE GENOMIC DNA]</scope>
    <source>
        <strain evidence="1 2">XMU1408</strain>
    </source>
</reference>
<gene>
    <name evidence="1" type="ORF">DNJ73_04225</name>
</gene>
<dbReference type="EMBL" id="QJUE01000002">
    <property type="protein sequence ID" value="PYE02961.1"/>
    <property type="molecule type" value="Genomic_DNA"/>
</dbReference>
<dbReference type="RefSeq" id="WP_158466454.1">
    <property type="nucleotide sequence ID" value="NZ_QJUE01000002.1"/>
</dbReference>
<evidence type="ECO:0000313" key="2">
    <source>
        <dbReference type="Proteomes" id="UP000247807"/>
    </source>
</evidence>
<dbReference type="OrthoDB" id="6812310at2"/>
<sequence>MNLIDVIENLKNNSTISFYGYSDMIVPDVIRKNYIDKVKFFFKEKKHKKLIRNDLEAFIYESYRQTQWDESDLIFLDQSSVKSLIKGYPLIANYVIVSLNSLILNPISIIGLIRRLLINQIKYKGLTLINKKKIWIVLKRNVQIKTNIFHFSDKLGLQGIDSFTKTRKLKYVIPLLDEKKKSNQEENIHIIIEDKGKDEMERFLNSHKGNIRIKLWTITKPGINGLPFLPPRIGKSIINSTISNDKKLSIPRSIDALNIMIYYSLYHKGYNSKINSSHHKTNYLPRESIFKTYIDKYKKELGINNSFSTLEDLDKYMNKINWKPARDTLVKISDSNDWVKSNLKYTIKYNKFLYIYILKEGIKYGNKQKYINKYLKDNSMEIIDYQYMTKEQRHLTKKNLRGGIWDSEPKMIKTCSSYYDPYMYIIFVDKRNRNPQELIRIKNKLREKIDNSSCSLIHSTDNTIETLEYLQIILPKQIDEYRNMARNAKTVKISFQDRILKINSKINNAVIEIYNNIIKVIINH</sequence>
<accession>A0A318R611</accession>
<dbReference type="AlphaFoldDB" id="A0A318R611"/>
<name>A0A318R611_PROMR</name>
<evidence type="ECO:0000313" key="1">
    <source>
        <dbReference type="EMBL" id="PYE02961.1"/>
    </source>
</evidence>
<dbReference type="Proteomes" id="UP000247807">
    <property type="component" value="Unassembled WGS sequence"/>
</dbReference>
<protein>
    <submittedName>
        <fullName evidence="1">Uncharacterized protein</fullName>
    </submittedName>
</protein>